<accession>A0A0F9HBG2</accession>
<sequence length="99" mass="10687">MYYLQSDILTDNLGVFAGVSYIQQKNNITPGCAEIDVEGDGGTAFGGLTFTIGRMQLLAGLSIGQMEMEGSSDSCGYDETAFEDLYKVSGTVGLLYYIW</sequence>
<dbReference type="AlphaFoldDB" id="A0A0F9HBG2"/>
<comment type="caution">
    <text evidence="1">The sequence shown here is derived from an EMBL/GenBank/DDBJ whole genome shotgun (WGS) entry which is preliminary data.</text>
</comment>
<name>A0A0F9HBG2_9ZZZZ</name>
<proteinExistence type="predicted"/>
<gene>
    <name evidence="1" type="ORF">LCGC14_1724600</name>
</gene>
<dbReference type="EMBL" id="LAZR01015569">
    <property type="protein sequence ID" value="KKM08355.1"/>
    <property type="molecule type" value="Genomic_DNA"/>
</dbReference>
<protein>
    <submittedName>
        <fullName evidence="1">Uncharacterized protein</fullName>
    </submittedName>
</protein>
<evidence type="ECO:0000313" key="1">
    <source>
        <dbReference type="EMBL" id="KKM08355.1"/>
    </source>
</evidence>
<organism evidence="1">
    <name type="scientific">marine sediment metagenome</name>
    <dbReference type="NCBI Taxonomy" id="412755"/>
    <lineage>
        <taxon>unclassified sequences</taxon>
        <taxon>metagenomes</taxon>
        <taxon>ecological metagenomes</taxon>
    </lineage>
</organism>
<reference evidence="1" key="1">
    <citation type="journal article" date="2015" name="Nature">
        <title>Complex archaea that bridge the gap between prokaryotes and eukaryotes.</title>
        <authorList>
            <person name="Spang A."/>
            <person name="Saw J.H."/>
            <person name="Jorgensen S.L."/>
            <person name="Zaremba-Niedzwiedzka K."/>
            <person name="Martijn J."/>
            <person name="Lind A.E."/>
            <person name="van Eijk R."/>
            <person name="Schleper C."/>
            <person name="Guy L."/>
            <person name="Ettema T.J."/>
        </authorList>
    </citation>
    <scope>NUCLEOTIDE SEQUENCE</scope>
</reference>